<keyword evidence="3" id="KW-1185">Reference proteome</keyword>
<evidence type="ECO:0000313" key="3">
    <source>
        <dbReference type="Proteomes" id="UP001283361"/>
    </source>
</evidence>
<accession>A0AAE1CWI8</accession>
<dbReference type="EMBL" id="JAWDGP010006415">
    <property type="protein sequence ID" value="KAK3741526.1"/>
    <property type="molecule type" value="Genomic_DNA"/>
</dbReference>
<comment type="caution">
    <text evidence="2">The sequence shown here is derived from an EMBL/GenBank/DDBJ whole genome shotgun (WGS) entry which is preliminary data.</text>
</comment>
<sequence>MLYAPVVCSMGGSCLLVCLSTRKLSGIGLLTSVYCGSGYHTLRSSWPCRDFRKIPWHAGYKPAQTVSGSRPVSSRPGKPDAGMPHSTSCRPGTLGQKGQLPNGWEFQFVSGY</sequence>
<dbReference type="Proteomes" id="UP001283361">
    <property type="component" value="Unassembled WGS sequence"/>
</dbReference>
<name>A0AAE1CWI8_9GAST</name>
<organism evidence="2 3">
    <name type="scientific">Elysia crispata</name>
    <name type="common">lettuce slug</name>
    <dbReference type="NCBI Taxonomy" id="231223"/>
    <lineage>
        <taxon>Eukaryota</taxon>
        <taxon>Metazoa</taxon>
        <taxon>Spiralia</taxon>
        <taxon>Lophotrochozoa</taxon>
        <taxon>Mollusca</taxon>
        <taxon>Gastropoda</taxon>
        <taxon>Heterobranchia</taxon>
        <taxon>Euthyneura</taxon>
        <taxon>Panpulmonata</taxon>
        <taxon>Sacoglossa</taxon>
        <taxon>Placobranchoidea</taxon>
        <taxon>Plakobranchidae</taxon>
        <taxon>Elysia</taxon>
    </lineage>
</organism>
<gene>
    <name evidence="2" type="ORF">RRG08_045522</name>
</gene>
<feature type="region of interest" description="Disordered" evidence="1">
    <location>
        <begin position="61"/>
        <end position="101"/>
    </location>
</feature>
<protein>
    <submittedName>
        <fullName evidence="2">Uncharacterized protein</fullName>
    </submittedName>
</protein>
<dbReference type="AlphaFoldDB" id="A0AAE1CWI8"/>
<evidence type="ECO:0000256" key="1">
    <source>
        <dbReference type="SAM" id="MobiDB-lite"/>
    </source>
</evidence>
<reference evidence="2" key="1">
    <citation type="journal article" date="2023" name="G3 (Bethesda)">
        <title>A reference genome for the long-term kleptoplast-retaining sea slug Elysia crispata morphotype clarki.</title>
        <authorList>
            <person name="Eastman K.E."/>
            <person name="Pendleton A.L."/>
            <person name="Shaikh M.A."/>
            <person name="Suttiyut T."/>
            <person name="Ogas R."/>
            <person name="Tomko P."/>
            <person name="Gavelis G."/>
            <person name="Widhalm J.R."/>
            <person name="Wisecaver J.H."/>
        </authorList>
    </citation>
    <scope>NUCLEOTIDE SEQUENCE</scope>
    <source>
        <strain evidence="2">ECLA1</strain>
    </source>
</reference>
<proteinExistence type="predicted"/>
<evidence type="ECO:0000313" key="2">
    <source>
        <dbReference type="EMBL" id="KAK3741526.1"/>
    </source>
</evidence>